<organism evidence="2 3">
    <name type="scientific">Laceyella putida</name>
    <dbReference type="NCBI Taxonomy" id="110101"/>
    <lineage>
        <taxon>Bacteria</taxon>
        <taxon>Bacillati</taxon>
        <taxon>Bacillota</taxon>
        <taxon>Bacilli</taxon>
        <taxon>Bacillales</taxon>
        <taxon>Thermoactinomycetaceae</taxon>
        <taxon>Laceyella</taxon>
    </lineage>
</organism>
<protein>
    <submittedName>
        <fullName evidence="2">Uncharacterized protein</fullName>
    </submittedName>
</protein>
<gene>
    <name evidence="2" type="ORF">ACFQNG_17900</name>
</gene>
<feature type="region of interest" description="Disordered" evidence="1">
    <location>
        <begin position="48"/>
        <end position="67"/>
    </location>
</feature>
<proteinExistence type="predicted"/>
<evidence type="ECO:0000256" key="1">
    <source>
        <dbReference type="SAM" id="MobiDB-lite"/>
    </source>
</evidence>
<keyword evidence="3" id="KW-1185">Reference proteome</keyword>
<comment type="caution">
    <text evidence="2">The sequence shown here is derived from an EMBL/GenBank/DDBJ whole genome shotgun (WGS) entry which is preliminary data.</text>
</comment>
<accession>A0ABW2RPD4</accession>
<name>A0ABW2RPD4_9BACL</name>
<dbReference type="RefSeq" id="WP_379867165.1">
    <property type="nucleotide sequence ID" value="NZ_JBHTBW010000065.1"/>
</dbReference>
<evidence type="ECO:0000313" key="3">
    <source>
        <dbReference type="Proteomes" id="UP001596500"/>
    </source>
</evidence>
<sequence length="67" mass="7544">MKPIRCIECYRQRPGGRCEYCPLHKKNRPLYRHIGDGWYELLPQASANGEPALSADPHPAGPADEDP</sequence>
<evidence type="ECO:0000313" key="2">
    <source>
        <dbReference type="EMBL" id="MFC7442945.1"/>
    </source>
</evidence>
<reference evidence="3" key="1">
    <citation type="journal article" date="2019" name="Int. J. Syst. Evol. Microbiol.">
        <title>The Global Catalogue of Microorganisms (GCM) 10K type strain sequencing project: providing services to taxonomists for standard genome sequencing and annotation.</title>
        <authorList>
            <consortium name="The Broad Institute Genomics Platform"/>
            <consortium name="The Broad Institute Genome Sequencing Center for Infectious Disease"/>
            <person name="Wu L."/>
            <person name="Ma J."/>
        </authorList>
    </citation>
    <scope>NUCLEOTIDE SEQUENCE [LARGE SCALE GENOMIC DNA]</scope>
    <source>
        <strain evidence="3">CGMCC 1.12942</strain>
    </source>
</reference>
<dbReference type="Proteomes" id="UP001596500">
    <property type="component" value="Unassembled WGS sequence"/>
</dbReference>
<dbReference type="EMBL" id="JBHTBW010000065">
    <property type="protein sequence ID" value="MFC7442945.1"/>
    <property type="molecule type" value="Genomic_DNA"/>
</dbReference>